<keyword evidence="2" id="KW-1185">Reference proteome</keyword>
<protein>
    <submittedName>
        <fullName evidence="1">Uncharacterized protein</fullName>
    </submittedName>
</protein>
<gene>
    <name evidence="1" type="ORF">SPHI_22230</name>
</gene>
<evidence type="ECO:0000313" key="1">
    <source>
        <dbReference type="EMBL" id="ONF95556.1"/>
    </source>
</evidence>
<reference evidence="1 2" key="1">
    <citation type="submission" date="2016-11" db="EMBL/GenBank/DDBJ databases">
        <title>Genome sequence of Sphingomonas jeddahensis G39.</title>
        <authorList>
            <person name="Poehlein A."/>
            <person name="Wuebbeler J.H."/>
            <person name="Steinbuechel A."/>
            <person name="Daniel R."/>
        </authorList>
    </citation>
    <scope>NUCLEOTIDE SEQUENCE [LARGE SCALE GENOMIC DNA]</scope>
    <source>
        <strain evidence="1 2">G39</strain>
    </source>
</reference>
<sequence>MDLCLEPGGQRIDALRQMQDLLQQLLGAADQLDENLLAVHICHALDQAEQSIRHASASTV</sequence>
<name>A0A1V2ESB1_9SPHN</name>
<organism evidence="1 2">
    <name type="scientific">Sphingomonas jeddahensis</name>
    <dbReference type="NCBI Taxonomy" id="1915074"/>
    <lineage>
        <taxon>Bacteria</taxon>
        <taxon>Pseudomonadati</taxon>
        <taxon>Pseudomonadota</taxon>
        <taxon>Alphaproteobacteria</taxon>
        <taxon>Sphingomonadales</taxon>
        <taxon>Sphingomonadaceae</taxon>
        <taxon>Sphingomonas</taxon>
    </lineage>
</organism>
<dbReference type="AlphaFoldDB" id="A0A1V2ESB1"/>
<comment type="caution">
    <text evidence="1">The sequence shown here is derived from an EMBL/GenBank/DDBJ whole genome shotgun (WGS) entry which is preliminary data.</text>
</comment>
<proteinExistence type="predicted"/>
<accession>A0A1V2ESB1</accession>
<dbReference type="STRING" id="1915074.SPHI_22230"/>
<dbReference type="Proteomes" id="UP000188729">
    <property type="component" value="Unassembled WGS sequence"/>
</dbReference>
<dbReference type="EMBL" id="MPSB01000010">
    <property type="protein sequence ID" value="ONF95556.1"/>
    <property type="molecule type" value="Genomic_DNA"/>
</dbReference>
<evidence type="ECO:0000313" key="2">
    <source>
        <dbReference type="Proteomes" id="UP000188729"/>
    </source>
</evidence>